<sequence>MNHAKLFSLEGRIALVTGGNAGIGLAMARALGHAGARVVLAARRESALRDAADGLAAQGIKADFIAGDIGSPEAARQCAGQALAANGRIDILVNAAGVNLRQPFSEVTPEAWQTQLALHLGAPFFLTQALAPRMKERRWGRIINVASLQSYRAFSNSAPYGAAKGGVVQLTRAIAQEWGRHGITCNAIGPGFFPTALTASVFADEALAARHAEQTCLGRNGTLEDIDGLAVFLASDASAYISGQTIMIDGGYTAR</sequence>
<dbReference type="Gene3D" id="3.40.50.720">
    <property type="entry name" value="NAD(P)-binding Rossmann-like Domain"/>
    <property type="match status" value="1"/>
</dbReference>
<dbReference type="InterPro" id="IPR020904">
    <property type="entry name" value="Sc_DH/Rdtase_CS"/>
</dbReference>
<comment type="caution">
    <text evidence="3">The sequence shown here is derived from an EMBL/GenBank/DDBJ whole genome shotgun (WGS) entry which is preliminary data.</text>
</comment>
<evidence type="ECO:0000313" key="4">
    <source>
        <dbReference type="Proteomes" id="UP000054911"/>
    </source>
</evidence>
<dbReference type="InterPro" id="IPR050259">
    <property type="entry name" value="SDR"/>
</dbReference>
<reference evidence="3" key="1">
    <citation type="submission" date="2016-01" db="EMBL/GenBank/DDBJ databases">
        <authorList>
            <person name="Peeters C."/>
        </authorList>
    </citation>
    <scope>NUCLEOTIDE SEQUENCE [LARGE SCALE GENOMIC DNA]</scope>
    <source>
        <strain evidence="3">LMG 29323</strain>
    </source>
</reference>
<evidence type="ECO:0000259" key="2">
    <source>
        <dbReference type="SMART" id="SM00822"/>
    </source>
</evidence>
<dbReference type="Pfam" id="PF13561">
    <property type="entry name" value="adh_short_C2"/>
    <property type="match status" value="1"/>
</dbReference>
<comment type="similarity">
    <text evidence="1">Belongs to the short-chain dehydrogenases/reductases (SDR) family.</text>
</comment>
<dbReference type="SUPFAM" id="SSF51735">
    <property type="entry name" value="NAD(P)-binding Rossmann-fold domains"/>
    <property type="match status" value="1"/>
</dbReference>
<keyword evidence="4" id="KW-1185">Reference proteome</keyword>
<gene>
    <name evidence="3" type="ORF">AWB80_07169</name>
</gene>
<dbReference type="PRINTS" id="PR00080">
    <property type="entry name" value="SDRFAMILY"/>
</dbReference>
<dbReference type="GO" id="GO:0032787">
    <property type="term" value="P:monocarboxylic acid metabolic process"/>
    <property type="evidence" value="ECO:0007669"/>
    <property type="project" value="UniProtKB-ARBA"/>
</dbReference>
<organism evidence="3 4">
    <name type="scientific">Caballeronia pedi</name>
    <dbReference type="NCBI Taxonomy" id="1777141"/>
    <lineage>
        <taxon>Bacteria</taxon>
        <taxon>Pseudomonadati</taxon>
        <taxon>Pseudomonadota</taxon>
        <taxon>Betaproteobacteria</taxon>
        <taxon>Burkholderiales</taxon>
        <taxon>Burkholderiaceae</taxon>
        <taxon>Caballeronia</taxon>
    </lineage>
</organism>
<dbReference type="PROSITE" id="PS00061">
    <property type="entry name" value="ADH_SHORT"/>
    <property type="match status" value="1"/>
</dbReference>
<proteinExistence type="inferred from homology"/>
<dbReference type="PRINTS" id="PR00081">
    <property type="entry name" value="GDHRDH"/>
</dbReference>
<evidence type="ECO:0000256" key="1">
    <source>
        <dbReference type="ARBA" id="ARBA00006484"/>
    </source>
</evidence>
<dbReference type="InterPro" id="IPR057326">
    <property type="entry name" value="KR_dom"/>
</dbReference>
<dbReference type="EMBL" id="FCOE02000043">
    <property type="protein sequence ID" value="SAK96038.1"/>
    <property type="molecule type" value="Genomic_DNA"/>
</dbReference>
<dbReference type="PANTHER" id="PTHR42879:SF2">
    <property type="entry name" value="3-OXOACYL-[ACYL-CARRIER-PROTEIN] REDUCTASE FABG"/>
    <property type="match status" value="1"/>
</dbReference>
<dbReference type="Proteomes" id="UP000054911">
    <property type="component" value="Unassembled WGS sequence"/>
</dbReference>
<dbReference type="InterPro" id="IPR036291">
    <property type="entry name" value="NAD(P)-bd_dom_sf"/>
</dbReference>
<dbReference type="OrthoDB" id="9803333at2"/>
<name>A0A158DN55_9BURK</name>
<dbReference type="SMART" id="SM00822">
    <property type="entry name" value="PKS_KR"/>
    <property type="match status" value="1"/>
</dbReference>
<dbReference type="InterPro" id="IPR002347">
    <property type="entry name" value="SDR_fam"/>
</dbReference>
<dbReference type="PANTHER" id="PTHR42879">
    <property type="entry name" value="3-OXOACYL-(ACYL-CARRIER-PROTEIN) REDUCTASE"/>
    <property type="match status" value="1"/>
</dbReference>
<protein>
    <submittedName>
        <fullName evidence="3">Short-chain dehydrogenase/reductase SDR</fullName>
    </submittedName>
</protein>
<feature type="domain" description="Ketoreductase" evidence="2">
    <location>
        <begin position="12"/>
        <end position="191"/>
    </location>
</feature>
<dbReference type="STRING" id="1777141.AWB80_07169"/>
<accession>A0A158DN55</accession>
<dbReference type="AlphaFoldDB" id="A0A158DN55"/>
<dbReference type="FunFam" id="3.40.50.720:FF:000084">
    <property type="entry name" value="Short-chain dehydrogenase reductase"/>
    <property type="match status" value="1"/>
</dbReference>
<dbReference type="RefSeq" id="WP_061179396.1">
    <property type="nucleotide sequence ID" value="NZ_FCOE02000043.1"/>
</dbReference>
<evidence type="ECO:0000313" key="3">
    <source>
        <dbReference type="EMBL" id="SAK96038.1"/>
    </source>
</evidence>